<dbReference type="AlphaFoldDB" id="A0A928GHG3"/>
<dbReference type="Pfam" id="PF18291">
    <property type="entry name" value="HU-HIG"/>
    <property type="match status" value="1"/>
</dbReference>
<evidence type="ECO:0000313" key="5">
    <source>
        <dbReference type="Proteomes" id="UP000763088"/>
    </source>
</evidence>
<name>A0A928GHG3_XYLRU</name>
<reference evidence="4" key="1">
    <citation type="submission" date="2019-04" db="EMBL/GenBank/DDBJ databases">
        <title>Evolution of Biomass-Degrading Anaerobic Consortia Revealed by Metagenomics.</title>
        <authorList>
            <person name="Peng X."/>
        </authorList>
    </citation>
    <scope>NUCLEOTIDE SEQUENCE</scope>
    <source>
        <strain evidence="4">SIG141</strain>
    </source>
</reference>
<feature type="region of interest" description="Disordered" evidence="2">
    <location>
        <begin position="138"/>
        <end position="172"/>
    </location>
</feature>
<gene>
    <name evidence="4" type="ORF">E7102_00550</name>
</gene>
<dbReference type="Proteomes" id="UP000763088">
    <property type="component" value="Unassembled WGS sequence"/>
</dbReference>
<evidence type="ECO:0000256" key="2">
    <source>
        <dbReference type="SAM" id="MobiDB-lite"/>
    </source>
</evidence>
<keyword evidence="1" id="KW-0238">DNA-binding</keyword>
<dbReference type="GO" id="GO:0003677">
    <property type="term" value="F:DNA binding"/>
    <property type="evidence" value="ECO:0007669"/>
    <property type="project" value="UniProtKB-KW"/>
</dbReference>
<dbReference type="EMBL" id="SUYD01000001">
    <property type="protein sequence ID" value="MBE6264950.1"/>
    <property type="molecule type" value="Genomic_DNA"/>
</dbReference>
<feature type="domain" description="HU" evidence="3">
    <location>
        <begin position="5"/>
        <end position="128"/>
    </location>
</feature>
<accession>A0A928GHG3</accession>
<evidence type="ECO:0000259" key="3">
    <source>
        <dbReference type="Pfam" id="PF18291"/>
    </source>
</evidence>
<comment type="caution">
    <text evidence="4">The sequence shown here is derived from an EMBL/GenBank/DDBJ whole genome shotgun (WGS) entry which is preliminary data.</text>
</comment>
<protein>
    <recommendedName>
        <fullName evidence="3">HU domain-containing protein</fullName>
    </recommendedName>
</protein>
<proteinExistence type="predicted"/>
<dbReference type="InterPro" id="IPR041607">
    <property type="entry name" value="HU-HIG"/>
</dbReference>
<sequence>MAKIFYLLKQNKSQSSKIFGKWFAHSKAVEVMNTRKLANHIAEHGSIYTPDVVFGVLEKFRSCLVEMLLASRRVKIDGLGTFFTTIENQPGGAPTKDEFSPQKNLKGLHIRFMPDQEAETNISSREFIKKAEFVNAETITGQHGENPSAGSGTNNGGSSSGVPTGDVPGEGD</sequence>
<evidence type="ECO:0000256" key="1">
    <source>
        <dbReference type="ARBA" id="ARBA00023125"/>
    </source>
</evidence>
<evidence type="ECO:0000313" key="4">
    <source>
        <dbReference type="EMBL" id="MBE6264950.1"/>
    </source>
</evidence>
<organism evidence="4 5">
    <name type="scientific">Xylanibacter ruminicola</name>
    <name type="common">Prevotella ruminicola</name>
    <dbReference type="NCBI Taxonomy" id="839"/>
    <lineage>
        <taxon>Bacteria</taxon>
        <taxon>Pseudomonadati</taxon>
        <taxon>Bacteroidota</taxon>
        <taxon>Bacteroidia</taxon>
        <taxon>Bacteroidales</taxon>
        <taxon>Prevotellaceae</taxon>
        <taxon>Xylanibacter</taxon>
    </lineage>
</organism>
<dbReference type="InterPro" id="IPR010992">
    <property type="entry name" value="IHF-like_DNA-bd_dom_sf"/>
</dbReference>
<dbReference type="SUPFAM" id="SSF47729">
    <property type="entry name" value="IHF-like DNA-binding proteins"/>
    <property type="match status" value="1"/>
</dbReference>